<feature type="modified residue" description="4-aspartylphosphate" evidence="3">
    <location>
        <position position="53"/>
    </location>
</feature>
<keyword evidence="1" id="KW-0547">Nucleotide-binding</keyword>
<dbReference type="InterPro" id="IPR002078">
    <property type="entry name" value="Sigma_54_int"/>
</dbReference>
<sequence length="354" mass="39849">MSGEKILIVDDEESIRSQLKWGLADEYEVLTAATAEEARRLLRDERPRVVALDVALTRTGGEEGLTLLDEIMDMYPLVRVVMVTGNESRENALLAIQRGAVDWYPKPIHLDELKGILRRAFYVQRIEEERAAGIPPGRKRYHRLIGESAAMDKVFSLIQRVAPTDATVLVLGENGTGKELVAHAIHQASRRREGPFVPINCGAIPEALLESELFGHERGAFTDAHRMREGKFEIARGGTIFLDEIGDLPVHLQVKLLRFLQNHVIERVGGRDPITVDVRVVAATNRDLKAAIAAGRFREDLFYRLSVVSVQMPPLRDRGDDTRILAAYFLDYYARQHRRRLKGFTQSGLRAIQG</sequence>
<dbReference type="EMBL" id="VBPB01000098">
    <property type="protein sequence ID" value="TMQ72671.1"/>
    <property type="molecule type" value="Genomic_DNA"/>
</dbReference>
<gene>
    <name evidence="6" type="ORF">E6K81_06810</name>
</gene>
<dbReference type="PROSITE" id="PS50045">
    <property type="entry name" value="SIGMA54_INTERACT_4"/>
    <property type="match status" value="1"/>
</dbReference>
<dbReference type="Pfam" id="PF00158">
    <property type="entry name" value="Sigma54_activat"/>
    <property type="match status" value="1"/>
</dbReference>
<dbReference type="GO" id="GO:0006355">
    <property type="term" value="P:regulation of DNA-templated transcription"/>
    <property type="evidence" value="ECO:0007669"/>
    <property type="project" value="InterPro"/>
</dbReference>
<dbReference type="GO" id="GO:0005524">
    <property type="term" value="F:ATP binding"/>
    <property type="evidence" value="ECO:0007669"/>
    <property type="project" value="UniProtKB-KW"/>
</dbReference>
<dbReference type="Pfam" id="PF00072">
    <property type="entry name" value="Response_reg"/>
    <property type="match status" value="1"/>
</dbReference>
<dbReference type="Gene3D" id="3.40.50.300">
    <property type="entry name" value="P-loop containing nucleotide triphosphate hydrolases"/>
    <property type="match status" value="1"/>
</dbReference>
<evidence type="ECO:0000313" key="6">
    <source>
        <dbReference type="EMBL" id="TMQ72671.1"/>
    </source>
</evidence>
<dbReference type="SMART" id="SM00448">
    <property type="entry name" value="REC"/>
    <property type="match status" value="1"/>
</dbReference>
<keyword evidence="2" id="KW-0067">ATP-binding</keyword>
<dbReference type="InterPro" id="IPR003593">
    <property type="entry name" value="AAA+_ATPase"/>
</dbReference>
<feature type="non-terminal residue" evidence="6">
    <location>
        <position position="354"/>
    </location>
</feature>
<proteinExistence type="predicted"/>
<dbReference type="SUPFAM" id="SSF52540">
    <property type="entry name" value="P-loop containing nucleoside triphosphate hydrolases"/>
    <property type="match status" value="1"/>
</dbReference>
<evidence type="ECO:0000313" key="7">
    <source>
        <dbReference type="Proteomes" id="UP000319771"/>
    </source>
</evidence>
<dbReference type="SUPFAM" id="SSF52172">
    <property type="entry name" value="CheY-like"/>
    <property type="match status" value="1"/>
</dbReference>
<dbReference type="Proteomes" id="UP000319771">
    <property type="component" value="Unassembled WGS sequence"/>
</dbReference>
<evidence type="ECO:0000259" key="5">
    <source>
        <dbReference type="PROSITE" id="PS50110"/>
    </source>
</evidence>
<dbReference type="GO" id="GO:0000160">
    <property type="term" value="P:phosphorelay signal transduction system"/>
    <property type="evidence" value="ECO:0007669"/>
    <property type="project" value="InterPro"/>
</dbReference>
<name>A0A538U9U4_UNCEI</name>
<organism evidence="6 7">
    <name type="scientific">Eiseniibacteriota bacterium</name>
    <dbReference type="NCBI Taxonomy" id="2212470"/>
    <lineage>
        <taxon>Bacteria</taxon>
        <taxon>Candidatus Eiseniibacteriota</taxon>
    </lineage>
</organism>
<evidence type="ECO:0000256" key="1">
    <source>
        <dbReference type="ARBA" id="ARBA00022741"/>
    </source>
</evidence>
<feature type="domain" description="Sigma-54 factor interaction" evidence="4">
    <location>
        <begin position="144"/>
        <end position="354"/>
    </location>
</feature>
<protein>
    <submittedName>
        <fullName evidence="6">Sigma-54-dependent Fis family transcriptional regulator</fullName>
    </submittedName>
</protein>
<keyword evidence="3" id="KW-0597">Phosphoprotein</keyword>
<dbReference type="InterPro" id="IPR001789">
    <property type="entry name" value="Sig_transdc_resp-reg_receiver"/>
</dbReference>
<evidence type="ECO:0000256" key="2">
    <source>
        <dbReference type="ARBA" id="ARBA00022840"/>
    </source>
</evidence>
<dbReference type="Gene3D" id="3.40.50.2300">
    <property type="match status" value="1"/>
</dbReference>
<dbReference type="SMART" id="SM00382">
    <property type="entry name" value="AAA"/>
    <property type="match status" value="1"/>
</dbReference>
<feature type="domain" description="Response regulatory" evidence="5">
    <location>
        <begin position="5"/>
        <end position="121"/>
    </location>
</feature>
<dbReference type="FunFam" id="3.40.50.300:FF:000006">
    <property type="entry name" value="DNA-binding transcriptional regulator NtrC"/>
    <property type="match status" value="1"/>
</dbReference>
<dbReference type="PROSITE" id="PS50110">
    <property type="entry name" value="RESPONSE_REGULATORY"/>
    <property type="match status" value="1"/>
</dbReference>
<comment type="caution">
    <text evidence="6">The sequence shown here is derived from an EMBL/GenBank/DDBJ whole genome shotgun (WGS) entry which is preliminary data.</text>
</comment>
<accession>A0A538U9U4</accession>
<evidence type="ECO:0000259" key="4">
    <source>
        <dbReference type="PROSITE" id="PS50045"/>
    </source>
</evidence>
<dbReference type="InterPro" id="IPR011006">
    <property type="entry name" value="CheY-like_superfamily"/>
</dbReference>
<dbReference type="AlphaFoldDB" id="A0A538U9U4"/>
<dbReference type="InterPro" id="IPR027417">
    <property type="entry name" value="P-loop_NTPase"/>
</dbReference>
<evidence type="ECO:0000256" key="3">
    <source>
        <dbReference type="PROSITE-ProRule" id="PRU00169"/>
    </source>
</evidence>
<dbReference type="PANTHER" id="PTHR32071">
    <property type="entry name" value="TRANSCRIPTIONAL REGULATORY PROTEIN"/>
    <property type="match status" value="1"/>
</dbReference>
<dbReference type="CDD" id="cd00009">
    <property type="entry name" value="AAA"/>
    <property type="match status" value="1"/>
</dbReference>
<dbReference type="PANTHER" id="PTHR32071:SF113">
    <property type="entry name" value="ALGINATE BIOSYNTHESIS TRANSCRIPTIONAL REGULATORY PROTEIN ALGB"/>
    <property type="match status" value="1"/>
</dbReference>
<reference evidence="6 7" key="1">
    <citation type="journal article" date="2019" name="Nat. Microbiol.">
        <title>Mediterranean grassland soil C-N compound turnover is dependent on rainfall and depth, and is mediated by genomically divergent microorganisms.</title>
        <authorList>
            <person name="Diamond S."/>
            <person name="Andeer P.F."/>
            <person name="Li Z."/>
            <person name="Crits-Christoph A."/>
            <person name="Burstein D."/>
            <person name="Anantharaman K."/>
            <person name="Lane K.R."/>
            <person name="Thomas B.C."/>
            <person name="Pan C."/>
            <person name="Northen T.R."/>
            <person name="Banfield J.F."/>
        </authorList>
    </citation>
    <scope>NUCLEOTIDE SEQUENCE [LARGE SCALE GENOMIC DNA]</scope>
    <source>
        <strain evidence="6">WS_11</strain>
    </source>
</reference>